<dbReference type="AlphaFoldDB" id="D3DGJ8"/>
<proteinExistence type="predicted"/>
<dbReference type="EMBL" id="AP011112">
    <property type="protein sequence ID" value="BAI68950.1"/>
    <property type="molecule type" value="Genomic_DNA"/>
</dbReference>
<dbReference type="KEGG" id="hth:HTH_0486"/>
<sequence>MRSWVYYIQLRAYYQDGTFREEGALYVVAIPDEEKLKDVDMECYAKEYLPQQTALSSARAYAVGTDIAIKDISPYQLAGYRKDMDLYVFKEGIGFEEGLSRVFKILLDHLAESGEIKMVEPVIDVGTPSADVMYACLKKALST</sequence>
<evidence type="ECO:0000313" key="2">
    <source>
        <dbReference type="Proteomes" id="UP000002574"/>
    </source>
</evidence>
<name>D3DGJ8_HYDTT</name>
<dbReference type="RefSeq" id="WP_012963133.1">
    <property type="nucleotide sequence ID" value="NC_013799.1"/>
</dbReference>
<reference evidence="1 2" key="1">
    <citation type="journal article" date="2010" name="J. Bacteriol.">
        <title>Complete genome sequence of the thermophilic, obligately chemolithoautotrophic hydrogen-oxidizing bacterium Hydrogenobacter thermophilus TK-6.</title>
        <authorList>
            <person name="Arai H."/>
            <person name="Kanbe H."/>
            <person name="Ishii M."/>
            <person name="Igarashi Y."/>
        </authorList>
    </citation>
    <scope>NUCLEOTIDE SEQUENCE [LARGE SCALE GENOMIC DNA]</scope>
    <source>
        <strain evidence="2">DSM 6534 / IAM 12695 / TK-6 [Tokyo]</strain>
    </source>
</reference>
<gene>
    <name evidence="1" type="ordered locus">HTH_0486</name>
</gene>
<dbReference type="Proteomes" id="UP000002574">
    <property type="component" value="Chromosome"/>
</dbReference>
<dbReference type="OrthoDB" id="13882at2"/>
<dbReference type="KEGG" id="hte:Hydth_0484"/>
<evidence type="ECO:0000313" key="1">
    <source>
        <dbReference type="EMBL" id="BAI68950.1"/>
    </source>
</evidence>
<protein>
    <submittedName>
        <fullName evidence="1">Uncharacterized protein</fullName>
    </submittedName>
</protein>
<organism evidence="1 2">
    <name type="scientific">Hydrogenobacter thermophilus (strain DSM 6534 / IAM 12695 / TK-6)</name>
    <dbReference type="NCBI Taxonomy" id="608538"/>
    <lineage>
        <taxon>Bacteria</taxon>
        <taxon>Pseudomonadati</taxon>
        <taxon>Aquificota</taxon>
        <taxon>Aquificia</taxon>
        <taxon>Aquificales</taxon>
        <taxon>Aquificaceae</taxon>
        <taxon>Hydrogenobacter</taxon>
    </lineage>
</organism>
<keyword evidence="2" id="KW-1185">Reference proteome</keyword>
<accession>D3DGJ8</accession>
<dbReference type="STRING" id="608538.HTH_0486"/>